<gene>
    <name evidence="2" type="ORF">LCGC14_0930510</name>
</gene>
<reference evidence="2" key="1">
    <citation type="journal article" date="2015" name="Nature">
        <title>Complex archaea that bridge the gap between prokaryotes and eukaryotes.</title>
        <authorList>
            <person name="Spang A."/>
            <person name="Saw J.H."/>
            <person name="Jorgensen S.L."/>
            <person name="Zaremba-Niedzwiedzka K."/>
            <person name="Martijn J."/>
            <person name="Lind A.E."/>
            <person name="van Eijk R."/>
            <person name="Schleper C."/>
            <person name="Guy L."/>
            <person name="Ettema T.J."/>
        </authorList>
    </citation>
    <scope>NUCLEOTIDE SEQUENCE</scope>
</reference>
<evidence type="ECO:0000259" key="1">
    <source>
        <dbReference type="Pfam" id="PF06094"/>
    </source>
</evidence>
<dbReference type="EMBL" id="LAZR01003194">
    <property type="protein sequence ID" value="KKN20940.1"/>
    <property type="molecule type" value="Genomic_DNA"/>
</dbReference>
<evidence type="ECO:0000313" key="2">
    <source>
        <dbReference type="EMBL" id="KKN20940.1"/>
    </source>
</evidence>
<dbReference type="SUPFAM" id="SSF110857">
    <property type="entry name" value="Gamma-glutamyl cyclotransferase-like"/>
    <property type="match status" value="1"/>
</dbReference>
<dbReference type="CDD" id="cd06661">
    <property type="entry name" value="GGCT_like"/>
    <property type="match status" value="1"/>
</dbReference>
<accession>A0A0F9NN63</accession>
<organism evidence="2">
    <name type="scientific">marine sediment metagenome</name>
    <dbReference type="NCBI Taxonomy" id="412755"/>
    <lineage>
        <taxon>unclassified sequences</taxon>
        <taxon>metagenomes</taxon>
        <taxon>ecological metagenomes</taxon>
    </lineage>
</organism>
<dbReference type="InterPro" id="IPR009288">
    <property type="entry name" value="AIG2-like_dom"/>
</dbReference>
<dbReference type="AlphaFoldDB" id="A0A0F9NN63"/>
<dbReference type="Pfam" id="PF06094">
    <property type="entry name" value="GGACT"/>
    <property type="match status" value="1"/>
</dbReference>
<proteinExistence type="predicted"/>
<protein>
    <recommendedName>
        <fullName evidence="1">Gamma-glutamylcyclotransferase AIG2-like domain-containing protein</fullName>
    </recommendedName>
</protein>
<dbReference type="InterPro" id="IPR013024">
    <property type="entry name" value="GGCT-like"/>
</dbReference>
<comment type="caution">
    <text evidence="2">The sequence shown here is derived from an EMBL/GenBank/DDBJ whole genome shotgun (WGS) entry which is preliminary data.</text>
</comment>
<name>A0A0F9NN63_9ZZZZ</name>
<dbReference type="InterPro" id="IPR036568">
    <property type="entry name" value="GGCT-like_sf"/>
</dbReference>
<dbReference type="Gene3D" id="3.10.490.10">
    <property type="entry name" value="Gamma-glutamyl cyclotransferase-like"/>
    <property type="match status" value="1"/>
</dbReference>
<feature type="domain" description="Gamma-glutamylcyclotransferase AIG2-like" evidence="1">
    <location>
        <begin position="11"/>
        <end position="117"/>
    </location>
</feature>
<sequence length="130" mass="14875">MEKENTHLVGVYGSLREGLWLRDSFANEMTPVKTIVLDGFQMHSTGHYPVVTPGGEEEHITVEVVEVNDTTLRSLDGVELGAGYSRITIKYKDEEFFMYVYQHPVGNYPKVEDGDWTSYYGERITYDDGR</sequence>